<dbReference type="EMBL" id="AFNH02000360">
    <property type="protein sequence ID" value="EZG74929.1"/>
    <property type="molecule type" value="Genomic_DNA"/>
</dbReference>
<dbReference type="RefSeq" id="XP_011129619.1">
    <property type="nucleotide sequence ID" value="XM_011131317.1"/>
</dbReference>
<dbReference type="Proteomes" id="UP000019763">
    <property type="component" value="Unassembled WGS sequence"/>
</dbReference>
<accession>A0A023B9U0</accession>
<protein>
    <submittedName>
        <fullName evidence="1">Uncharacterized protein</fullName>
    </submittedName>
</protein>
<comment type="caution">
    <text evidence="1">The sequence shown here is derived from an EMBL/GenBank/DDBJ whole genome shotgun (WGS) entry which is preliminary data.</text>
</comment>
<gene>
    <name evidence="1" type="ORF">GNI_046850</name>
</gene>
<reference evidence="1" key="1">
    <citation type="submission" date="2013-12" db="EMBL/GenBank/DDBJ databases">
        <authorList>
            <person name="Omoto C.K."/>
            <person name="Sibley D."/>
            <person name="Venepally P."/>
            <person name="Hadjithomas M."/>
            <person name="Karamycheva S."/>
            <person name="Brunk B."/>
            <person name="Roos D."/>
            <person name="Caler E."/>
            <person name="Lorenzi H."/>
        </authorList>
    </citation>
    <scope>NUCLEOTIDE SEQUENCE</scope>
</reference>
<dbReference type="VEuPathDB" id="CryptoDB:GNI_046850"/>
<sequence>MRTPTKTPLTIITFDEDTEGVSPITLSPCSLDEHMDCEGQRREPPSTYRLWMQSDPSHNKTPPTSKTTAELALQGDEEYDDDDPFAFDLLGRNKWGARTREGLADWYNGDELMTAEVVDSSLDDTMNTLEKEKLRVRVLHHIAHVKLNLKLSLIAKGLELVTMGIIGCRFIFQSWIGLALQLLCSIGSSSSELWRFAGKFGLPYET</sequence>
<dbReference type="AlphaFoldDB" id="A0A023B9U0"/>
<proteinExistence type="predicted"/>
<evidence type="ECO:0000313" key="1">
    <source>
        <dbReference type="EMBL" id="EZG74929.1"/>
    </source>
</evidence>
<dbReference type="GeneID" id="22911741"/>
<organism evidence="1 2">
    <name type="scientific">Gregarina niphandrodes</name>
    <name type="common">Septate eugregarine</name>
    <dbReference type="NCBI Taxonomy" id="110365"/>
    <lineage>
        <taxon>Eukaryota</taxon>
        <taxon>Sar</taxon>
        <taxon>Alveolata</taxon>
        <taxon>Apicomplexa</taxon>
        <taxon>Conoidasida</taxon>
        <taxon>Gregarinasina</taxon>
        <taxon>Eugregarinorida</taxon>
        <taxon>Gregarinidae</taxon>
        <taxon>Gregarina</taxon>
    </lineage>
</organism>
<keyword evidence="2" id="KW-1185">Reference proteome</keyword>
<feature type="non-terminal residue" evidence="1">
    <location>
        <position position="206"/>
    </location>
</feature>
<evidence type="ECO:0000313" key="2">
    <source>
        <dbReference type="Proteomes" id="UP000019763"/>
    </source>
</evidence>
<name>A0A023B9U0_GRENI</name>